<sequence length="804" mass="88114">MTVTLTFDPQSVRASLHLLFPFALALAGVHAVYGWFQLRRHARVKTRSEESRSPARRGRTVERGLELNTGVRRDIKEKPKVEEASPFPDLVNLDVSEEDKCQVREDKKLYHMLQNIEDYPESIVLARTRLNQLLDQTTSEALSSSSSSILSVPSPAGLEPFFAANHKSASSRYQAYLARRKLGSPREIFPTREFAVEWLKLAACVKYVDGSWIANSVGAGLRSLGSNDNADIHSSRTERDPAKLAWQVISEEFGDGDLQKNHVHVYHQLVQSLSAGAASGDVAGFDGLAGDGGSPRCWSAAVAQQCVGLLAGATEGDSFPEALGFNMAYETLPFHLLVTSYELRELRIDDYYFALHITIDNPDSGHGAMARLAVEQYLAGVEKRDGKETAERMWRRVQAGVLLAEGLPTTPSGPVEYGWDQGVHRWRPIPAVSPAPAPRPASSVEHNMVELLHRKAKASEHMHCPSRLQFAGQTLEQWLDPIAWTSERGLAFLRALADKRPWVVKGDDAKSRLVRELQWGGRMFGAFSDMEVKTLRSWIVGLGEDSELSTVGAYQRYIGEAVTLTSNTSSAQLTVRTGDALHSTAPSRFSQAASTLLPHPTAETLDFVLSRLTSASSLPPVSSLPSHLQAALLLTSLSLLDLFPLHPAKFASPVGCTVLRIIRAQLGFPALHRTEDICSGTDEVDLKGLWEVAEEHFRSARFTLPGSLVELAAVVEADQSAEAREVAELCADLLVLRLHPYKQAPLLLGFTAGMTGMWDAVVGQVAIVKRIRGDIEAASMQYDAEQLSEGDRALFEAGKAKFLG</sequence>
<dbReference type="AlphaFoldDB" id="A0AA38H7M4"/>
<evidence type="ECO:0000256" key="1">
    <source>
        <dbReference type="SAM" id="Phobius"/>
    </source>
</evidence>
<gene>
    <name evidence="2" type="ORF">MKK02DRAFT_37931</name>
</gene>
<feature type="transmembrane region" description="Helical" evidence="1">
    <location>
        <begin position="16"/>
        <end position="36"/>
    </location>
</feature>
<reference evidence="2" key="1">
    <citation type="journal article" date="2022" name="G3 (Bethesda)">
        <title>High quality genome of the basidiomycete yeast Dioszegia hungarica PDD-24b-2 isolated from cloud water.</title>
        <authorList>
            <person name="Jarrige D."/>
            <person name="Haridas S."/>
            <person name="Bleykasten-Grosshans C."/>
            <person name="Joly M."/>
            <person name="Nadalig T."/>
            <person name="Sancelme M."/>
            <person name="Vuilleumier S."/>
            <person name="Grigoriev I.V."/>
            <person name="Amato P."/>
            <person name="Bringel F."/>
        </authorList>
    </citation>
    <scope>NUCLEOTIDE SEQUENCE</scope>
    <source>
        <strain evidence="2">PDD-24b-2</strain>
    </source>
</reference>
<dbReference type="Gene3D" id="1.20.910.10">
    <property type="entry name" value="Heme oxygenase-like"/>
    <property type="match status" value="1"/>
</dbReference>
<keyword evidence="1" id="KW-0472">Membrane</keyword>
<protein>
    <submittedName>
        <fullName evidence="2">Uncharacterized protein</fullName>
    </submittedName>
</protein>
<dbReference type="Pfam" id="PF14518">
    <property type="entry name" value="Haem_oxygenas_2"/>
    <property type="match status" value="1"/>
</dbReference>
<dbReference type="InterPro" id="IPR016084">
    <property type="entry name" value="Haem_Oase-like_multi-hlx"/>
</dbReference>
<dbReference type="SMART" id="SM01236">
    <property type="entry name" value="Haem_oxygenase_2"/>
    <property type="match status" value="1"/>
</dbReference>
<proteinExistence type="predicted"/>
<name>A0AA38H7M4_9TREE</name>
<dbReference type="RefSeq" id="XP_052944176.1">
    <property type="nucleotide sequence ID" value="XM_053089845.1"/>
</dbReference>
<keyword evidence="1" id="KW-0812">Transmembrane</keyword>
<dbReference type="EMBL" id="JAKWFO010000007">
    <property type="protein sequence ID" value="KAI9634399.1"/>
    <property type="molecule type" value="Genomic_DNA"/>
</dbReference>
<dbReference type="Proteomes" id="UP001164286">
    <property type="component" value="Unassembled WGS sequence"/>
</dbReference>
<dbReference type="GeneID" id="77729050"/>
<accession>A0AA38H7M4</accession>
<organism evidence="2 3">
    <name type="scientific">Dioszegia hungarica</name>
    <dbReference type="NCBI Taxonomy" id="4972"/>
    <lineage>
        <taxon>Eukaryota</taxon>
        <taxon>Fungi</taxon>
        <taxon>Dikarya</taxon>
        <taxon>Basidiomycota</taxon>
        <taxon>Agaricomycotina</taxon>
        <taxon>Tremellomycetes</taxon>
        <taxon>Tremellales</taxon>
        <taxon>Bulleribasidiaceae</taxon>
        <taxon>Dioszegia</taxon>
    </lineage>
</organism>
<keyword evidence="3" id="KW-1185">Reference proteome</keyword>
<comment type="caution">
    <text evidence="2">The sequence shown here is derived from an EMBL/GenBank/DDBJ whole genome shotgun (WGS) entry which is preliminary data.</text>
</comment>
<evidence type="ECO:0000313" key="3">
    <source>
        <dbReference type="Proteomes" id="UP001164286"/>
    </source>
</evidence>
<keyword evidence="1" id="KW-1133">Transmembrane helix</keyword>
<evidence type="ECO:0000313" key="2">
    <source>
        <dbReference type="EMBL" id="KAI9634399.1"/>
    </source>
</evidence>